<dbReference type="InterPro" id="IPR002181">
    <property type="entry name" value="Fibrinogen_a/b/g_C_dom"/>
</dbReference>
<protein>
    <submittedName>
        <fullName evidence="4">Uncharacterized protein</fullName>
    </submittedName>
</protein>
<dbReference type="Gene3D" id="3.90.215.10">
    <property type="entry name" value="Gamma Fibrinogen, chain A, domain 1"/>
    <property type="match status" value="1"/>
</dbReference>
<dbReference type="GO" id="GO:0005615">
    <property type="term" value="C:extracellular space"/>
    <property type="evidence" value="ECO:0007669"/>
    <property type="project" value="TreeGrafter"/>
</dbReference>
<evidence type="ECO:0000313" key="4">
    <source>
        <dbReference type="WBParaSite" id="PSAMB.scaffold368size54313.g5080.t1"/>
    </source>
</evidence>
<accession>A0A914WC07</accession>
<dbReference type="PANTHER" id="PTHR19143">
    <property type="entry name" value="FIBRINOGEN/TENASCIN/ANGIOPOEITIN"/>
    <property type="match status" value="1"/>
</dbReference>
<evidence type="ECO:0000259" key="2">
    <source>
        <dbReference type="PROSITE" id="PS51406"/>
    </source>
</evidence>
<feature type="domain" description="Fibrinogen C-terminal" evidence="2">
    <location>
        <begin position="106"/>
        <end position="338"/>
    </location>
</feature>
<dbReference type="PROSITE" id="PS51406">
    <property type="entry name" value="FIBRINOGEN_C_2"/>
    <property type="match status" value="1"/>
</dbReference>
<dbReference type="Pfam" id="PF00147">
    <property type="entry name" value="Fibrinogen_C"/>
    <property type="match status" value="1"/>
</dbReference>
<evidence type="ECO:0000313" key="3">
    <source>
        <dbReference type="Proteomes" id="UP000887566"/>
    </source>
</evidence>
<dbReference type="SMART" id="SM00034">
    <property type="entry name" value="CLECT"/>
    <property type="match status" value="1"/>
</dbReference>
<dbReference type="InterPro" id="IPR001304">
    <property type="entry name" value="C-type_lectin-like"/>
</dbReference>
<dbReference type="AlphaFoldDB" id="A0A914WC07"/>
<dbReference type="InterPro" id="IPR016186">
    <property type="entry name" value="C-type_lectin-like/link_sf"/>
</dbReference>
<dbReference type="Proteomes" id="UP000887566">
    <property type="component" value="Unplaced"/>
</dbReference>
<dbReference type="InterPro" id="IPR014716">
    <property type="entry name" value="Fibrinogen_a/b/g_C_1"/>
</dbReference>
<dbReference type="SMART" id="SM00186">
    <property type="entry name" value="FBG"/>
    <property type="match status" value="1"/>
</dbReference>
<keyword evidence="3" id="KW-1185">Reference proteome</keyword>
<organism evidence="3 4">
    <name type="scientific">Plectus sambesii</name>
    <dbReference type="NCBI Taxonomy" id="2011161"/>
    <lineage>
        <taxon>Eukaryota</taxon>
        <taxon>Metazoa</taxon>
        <taxon>Ecdysozoa</taxon>
        <taxon>Nematoda</taxon>
        <taxon>Chromadorea</taxon>
        <taxon>Plectida</taxon>
        <taxon>Plectina</taxon>
        <taxon>Plectoidea</taxon>
        <taxon>Plectidae</taxon>
        <taxon>Plectus</taxon>
    </lineage>
</organism>
<dbReference type="InterPro" id="IPR050373">
    <property type="entry name" value="Fibrinogen_C-term_domain"/>
</dbReference>
<dbReference type="NCBIfam" id="NF040941">
    <property type="entry name" value="GGGWT_bact"/>
    <property type="match status" value="1"/>
</dbReference>
<dbReference type="SUPFAM" id="SSF56436">
    <property type="entry name" value="C-type lectin-like"/>
    <property type="match status" value="1"/>
</dbReference>
<name>A0A914WC07_9BILA</name>
<reference evidence="4" key="1">
    <citation type="submission" date="2022-11" db="UniProtKB">
        <authorList>
            <consortium name="WormBaseParasite"/>
        </authorList>
    </citation>
    <scope>IDENTIFICATION</scope>
</reference>
<dbReference type="InterPro" id="IPR036056">
    <property type="entry name" value="Fibrinogen-like_C"/>
</dbReference>
<proteinExistence type="predicted"/>
<dbReference type="PROSITE" id="PS50041">
    <property type="entry name" value="C_TYPE_LECTIN_2"/>
    <property type="match status" value="1"/>
</dbReference>
<dbReference type="CDD" id="cd00037">
    <property type="entry name" value="CLECT"/>
    <property type="match status" value="1"/>
</dbReference>
<evidence type="ECO:0000259" key="1">
    <source>
        <dbReference type="PROSITE" id="PS50041"/>
    </source>
</evidence>
<feature type="domain" description="C-type lectin" evidence="1">
    <location>
        <begin position="16"/>
        <end position="108"/>
    </location>
</feature>
<dbReference type="Pfam" id="PF00059">
    <property type="entry name" value="Lectin_C"/>
    <property type="match status" value="1"/>
</dbReference>
<dbReference type="InterPro" id="IPR016187">
    <property type="entry name" value="CTDL_fold"/>
</dbReference>
<dbReference type="WBParaSite" id="PSAMB.scaffold368size54313.g5080.t1">
    <property type="protein sequence ID" value="PSAMB.scaffold368size54313.g5080.t1"/>
    <property type="gene ID" value="PSAMB.scaffold368size54313.g5080"/>
</dbReference>
<dbReference type="Gene3D" id="3.10.100.10">
    <property type="entry name" value="Mannose-Binding Protein A, subunit A"/>
    <property type="match status" value="1"/>
</dbReference>
<sequence length="338" mass="38002">MANALHWLSNGTTASLASITEDSDANIIATLLQHPSVNSNLWIGGFTYGGAPFQWTDTSSFSFANWAPNQPPPHPDGCVQVCQKTDSTCVQGQWTVVPCETTQSFVCESFMAKDCLELHQKRSYLPSGVYMLGPLGIPAFNAYCDMETDGGGWTVFQRRIDGSLSFYDKLWKDYKAGFNDGSEKNLWLGNDIINVLTTKDSNVELRIDLWGDRKPNSPDPNIYLWEKRTNFLIDNEAKFYTFHISSSYTGNATWNSYVGMYYSNNYPFATSDSMNGAGAQCFSVPFQFGGWWMRSCAAEYLNGKYIPSTWGSNTGLNWYTGTYYINPKQSRMMLRSMS</sequence>
<dbReference type="SUPFAM" id="SSF56496">
    <property type="entry name" value="Fibrinogen C-terminal domain-like"/>
    <property type="match status" value="1"/>
</dbReference>